<proteinExistence type="predicted"/>
<protein>
    <submittedName>
        <fullName evidence="2">Uncharacterized protein</fullName>
    </submittedName>
</protein>
<keyword evidence="1" id="KW-0812">Transmembrane</keyword>
<dbReference type="STRING" id="505317.OA57_11585"/>
<evidence type="ECO:0000313" key="2">
    <source>
        <dbReference type="EMBL" id="KGQ69471.1"/>
    </source>
</evidence>
<evidence type="ECO:0000313" key="3">
    <source>
        <dbReference type="Proteomes" id="UP000030380"/>
    </source>
</evidence>
<dbReference type="EMBL" id="JSUM01000020">
    <property type="protein sequence ID" value="KGQ69471.1"/>
    <property type="molecule type" value="Genomic_DNA"/>
</dbReference>
<keyword evidence="3" id="KW-1185">Reference proteome</keyword>
<feature type="transmembrane region" description="Helical" evidence="1">
    <location>
        <begin position="56"/>
        <end position="76"/>
    </location>
</feature>
<keyword evidence="1" id="KW-1133">Transmembrane helix</keyword>
<name>A0A0A3AJG7_9PAST</name>
<dbReference type="Proteomes" id="UP000030380">
    <property type="component" value="Unassembled WGS sequence"/>
</dbReference>
<comment type="caution">
    <text evidence="2">The sequence shown here is derived from an EMBL/GenBank/DDBJ whole genome shotgun (WGS) entry which is preliminary data.</text>
</comment>
<dbReference type="AlphaFoldDB" id="A0A0A3AJG7"/>
<sequence length="82" mass="9766">MICKKAGYFGDFLPAQDKMPFSLTIKKAFLIQFIDNPSMRHRIIRFSPFKQSYSDFLWITLWLNAVLPFFIAERILNVFHFS</sequence>
<keyword evidence="1" id="KW-0472">Membrane</keyword>
<organism evidence="2 3">
    <name type="scientific">Chelonobacter oris</name>
    <dbReference type="NCBI Taxonomy" id="505317"/>
    <lineage>
        <taxon>Bacteria</taxon>
        <taxon>Pseudomonadati</taxon>
        <taxon>Pseudomonadota</taxon>
        <taxon>Gammaproteobacteria</taxon>
        <taxon>Pasteurellales</taxon>
        <taxon>Pasteurellaceae</taxon>
        <taxon>Chelonobacter</taxon>
    </lineage>
</organism>
<gene>
    <name evidence="2" type="ORF">OA57_11585</name>
</gene>
<accession>A0A0A3AJG7</accession>
<reference evidence="2 3" key="1">
    <citation type="submission" date="2014-11" db="EMBL/GenBank/DDBJ databases">
        <title>Draft genome sequence of Chelonobacter oris 1662T, associated with respiratory disease in Hermann's Tortoises.</title>
        <authorList>
            <person name="Kudirkiene E."/>
            <person name="Hansen M.J."/>
            <person name="Bojesen A.M."/>
        </authorList>
    </citation>
    <scope>NUCLEOTIDE SEQUENCE [LARGE SCALE GENOMIC DNA]</scope>
    <source>
        <strain evidence="2 3">1662</strain>
    </source>
</reference>
<evidence type="ECO:0000256" key="1">
    <source>
        <dbReference type="SAM" id="Phobius"/>
    </source>
</evidence>